<organism evidence="2 3">
    <name type="scientific">Gossypium arboreum</name>
    <name type="common">Tree cotton</name>
    <name type="synonym">Gossypium nanking</name>
    <dbReference type="NCBI Taxonomy" id="29729"/>
    <lineage>
        <taxon>Eukaryota</taxon>
        <taxon>Viridiplantae</taxon>
        <taxon>Streptophyta</taxon>
        <taxon>Embryophyta</taxon>
        <taxon>Tracheophyta</taxon>
        <taxon>Spermatophyta</taxon>
        <taxon>Magnoliopsida</taxon>
        <taxon>eudicotyledons</taxon>
        <taxon>Gunneridae</taxon>
        <taxon>Pentapetalae</taxon>
        <taxon>rosids</taxon>
        <taxon>malvids</taxon>
        <taxon>Malvales</taxon>
        <taxon>Malvaceae</taxon>
        <taxon>Malvoideae</taxon>
        <taxon>Gossypium</taxon>
    </lineage>
</organism>
<sequence length="199" mass="22826">MATIVLSTLLKTHAGLQPRDELVAFWSPFVLWHLGGPYNITAYSLEDNAQWLRYFFGFVLQAGEEDGYDEDMYFSKSIDAKTKAKRILRTLYRAYTTFSIFKPVFLDLPFELSAEISEVKVYLAEPEEEAFKMVDIGLDFFYDLLFTKLPIQYGELNLTSLALRIFCLGSAVSSLLAFFITPKPHIPRVDVAITYCLLR</sequence>
<keyword evidence="3" id="KW-1185">Reference proteome</keyword>
<evidence type="ECO:0000259" key="1">
    <source>
        <dbReference type="Pfam" id="PF13968"/>
    </source>
</evidence>
<name>A0ABR0MN76_GOSAR</name>
<feature type="domain" description="DUF4220" evidence="1">
    <location>
        <begin position="83"/>
        <end position="198"/>
    </location>
</feature>
<proteinExistence type="predicted"/>
<dbReference type="InterPro" id="IPR025315">
    <property type="entry name" value="DUF4220"/>
</dbReference>
<comment type="caution">
    <text evidence="2">The sequence shown here is derived from an EMBL/GenBank/DDBJ whole genome shotgun (WGS) entry which is preliminary data.</text>
</comment>
<dbReference type="EMBL" id="JARKNE010000012">
    <property type="protein sequence ID" value="KAK5774722.1"/>
    <property type="molecule type" value="Genomic_DNA"/>
</dbReference>
<dbReference type="PANTHER" id="PTHR31325">
    <property type="entry name" value="OS01G0798800 PROTEIN-RELATED"/>
    <property type="match status" value="1"/>
</dbReference>
<feature type="domain" description="DUF4220" evidence="1">
    <location>
        <begin position="2"/>
        <end position="62"/>
    </location>
</feature>
<accession>A0ABR0MN76</accession>
<protein>
    <recommendedName>
        <fullName evidence="1">DUF4220 domain-containing protein</fullName>
    </recommendedName>
</protein>
<evidence type="ECO:0000313" key="3">
    <source>
        <dbReference type="Proteomes" id="UP001358586"/>
    </source>
</evidence>
<gene>
    <name evidence="2" type="ORF">PVK06_042578</name>
</gene>
<reference evidence="2 3" key="1">
    <citation type="submission" date="2023-03" db="EMBL/GenBank/DDBJ databases">
        <title>WGS of Gossypium arboreum.</title>
        <authorList>
            <person name="Yu D."/>
        </authorList>
    </citation>
    <scope>NUCLEOTIDE SEQUENCE [LARGE SCALE GENOMIC DNA]</scope>
    <source>
        <tissue evidence="2">Leaf</tissue>
    </source>
</reference>
<evidence type="ECO:0000313" key="2">
    <source>
        <dbReference type="EMBL" id="KAK5774722.1"/>
    </source>
</evidence>
<dbReference type="Pfam" id="PF13968">
    <property type="entry name" value="DUF4220"/>
    <property type="match status" value="2"/>
</dbReference>
<dbReference type="Proteomes" id="UP001358586">
    <property type="component" value="Chromosome 12"/>
</dbReference>